<dbReference type="InterPro" id="IPR029480">
    <property type="entry name" value="Transpos_assoc"/>
</dbReference>
<name>A0AAW2KZQ0_9LAMI</name>
<gene>
    <name evidence="2" type="ORF">Sangu_2451900</name>
</gene>
<protein>
    <recommendedName>
        <fullName evidence="1">Transposase-associated domain-containing protein</fullName>
    </recommendedName>
</protein>
<evidence type="ECO:0000313" key="2">
    <source>
        <dbReference type="EMBL" id="KAL0311572.1"/>
    </source>
</evidence>
<sequence length="241" mass="27687">MYNKNLSGRASLTSEFEDAVNTFIKWAKGQRRHMDGDKIRCPCRKCKNTKFGTPDEVSYHLCMRGFMVKYYNWTSHGENIVQDYYEAPSVPQVSEEPTSVGHVEGNYPQWGDEQRMIWRRMVFYAVGSSYFASYHECVPDDGTRSFSVDAGTSSYVYGGDGPYDYDESRLANHFSNLVHAADQPLWDGCNQSQLGVIAELVDIKVDCHISEQIYNRISQWANRILPQITLCREITTARRSR</sequence>
<dbReference type="EMBL" id="JACGWK010000016">
    <property type="protein sequence ID" value="KAL0311572.1"/>
    <property type="molecule type" value="Genomic_DNA"/>
</dbReference>
<accession>A0AAW2KZQ0</accession>
<evidence type="ECO:0000259" key="1">
    <source>
        <dbReference type="Pfam" id="PF13963"/>
    </source>
</evidence>
<organism evidence="2">
    <name type="scientific">Sesamum angustifolium</name>
    <dbReference type="NCBI Taxonomy" id="2727405"/>
    <lineage>
        <taxon>Eukaryota</taxon>
        <taxon>Viridiplantae</taxon>
        <taxon>Streptophyta</taxon>
        <taxon>Embryophyta</taxon>
        <taxon>Tracheophyta</taxon>
        <taxon>Spermatophyta</taxon>
        <taxon>Magnoliopsida</taxon>
        <taxon>eudicotyledons</taxon>
        <taxon>Gunneridae</taxon>
        <taxon>Pentapetalae</taxon>
        <taxon>asterids</taxon>
        <taxon>lamiids</taxon>
        <taxon>Lamiales</taxon>
        <taxon>Pedaliaceae</taxon>
        <taxon>Sesamum</taxon>
    </lineage>
</organism>
<proteinExistence type="predicted"/>
<dbReference type="Pfam" id="PF13963">
    <property type="entry name" value="Transpos_assoc"/>
    <property type="match status" value="1"/>
</dbReference>
<reference evidence="2" key="2">
    <citation type="journal article" date="2024" name="Plant">
        <title>Genomic evolution and insights into agronomic trait innovations of Sesamum species.</title>
        <authorList>
            <person name="Miao H."/>
            <person name="Wang L."/>
            <person name="Qu L."/>
            <person name="Liu H."/>
            <person name="Sun Y."/>
            <person name="Le M."/>
            <person name="Wang Q."/>
            <person name="Wei S."/>
            <person name="Zheng Y."/>
            <person name="Lin W."/>
            <person name="Duan Y."/>
            <person name="Cao H."/>
            <person name="Xiong S."/>
            <person name="Wang X."/>
            <person name="Wei L."/>
            <person name="Li C."/>
            <person name="Ma Q."/>
            <person name="Ju M."/>
            <person name="Zhao R."/>
            <person name="Li G."/>
            <person name="Mu C."/>
            <person name="Tian Q."/>
            <person name="Mei H."/>
            <person name="Zhang T."/>
            <person name="Gao T."/>
            <person name="Zhang H."/>
        </authorList>
    </citation>
    <scope>NUCLEOTIDE SEQUENCE</scope>
    <source>
        <strain evidence="2">G01</strain>
    </source>
</reference>
<feature type="domain" description="Transposase-associated" evidence="1">
    <location>
        <begin position="10"/>
        <end position="78"/>
    </location>
</feature>
<reference evidence="2" key="1">
    <citation type="submission" date="2020-06" db="EMBL/GenBank/DDBJ databases">
        <authorList>
            <person name="Li T."/>
            <person name="Hu X."/>
            <person name="Zhang T."/>
            <person name="Song X."/>
            <person name="Zhang H."/>
            <person name="Dai N."/>
            <person name="Sheng W."/>
            <person name="Hou X."/>
            <person name="Wei L."/>
        </authorList>
    </citation>
    <scope>NUCLEOTIDE SEQUENCE</scope>
    <source>
        <strain evidence="2">G01</strain>
        <tissue evidence="2">Leaf</tissue>
    </source>
</reference>
<dbReference type="AlphaFoldDB" id="A0AAW2KZQ0"/>
<comment type="caution">
    <text evidence="2">The sequence shown here is derived from an EMBL/GenBank/DDBJ whole genome shotgun (WGS) entry which is preliminary data.</text>
</comment>